<sequence length="368" mass="42052">MLLSSRVTTVERLLLMKEFILIREEIKVQDYALWDVIENGNLFKPVAQTTKNDAGTSTTLIPGPITTEEKAQKKNDVKARSMLLMALPNQHLITFNQYKDAKTLFATIATRFGGNEATKKTQKTLIKQLYENFMLQLQSLLILSLTGFKRFLYMGTLKKIHKDDLEEMDLKWQLALLSMREKRFFQKTRKKITINGSDTAGFDKSKVKCYNCHKMGHFSKECRRPRNQDSRSWNQDGSRRNVNVEEMPLKAMVAIDGDGFDWSYIAEDKVPTNMALMAFSDSEINLSYSGLEEFQQPKFQSYGPKSCETESNNASKEIPNELKESPIALLVKNRVSNNKDCTVESLVVVEKTTVVPTVAKIEFVKAKQ</sequence>
<reference evidence="3" key="1">
    <citation type="journal article" date="2019" name="Sci. Rep.">
        <title>Draft genome of Tanacetum cinerariifolium, the natural source of mosquito coil.</title>
        <authorList>
            <person name="Yamashiro T."/>
            <person name="Shiraishi A."/>
            <person name="Satake H."/>
            <person name="Nakayama K."/>
        </authorList>
    </citation>
    <scope>NUCLEOTIDE SEQUENCE</scope>
</reference>
<dbReference type="InterPro" id="IPR036875">
    <property type="entry name" value="Znf_CCHC_sf"/>
</dbReference>
<dbReference type="GO" id="GO:0008270">
    <property type="term" value="F:zinc ion binding"/>
    <property type="evidence" value="ECO:0007669"/>
    <property type="project" value="UniProtKB-KW"/>
</dbReference>
<evidence type="ECO:0000256" key="1">
    <source>
        <dbReference type="PROSITE-ProRule" id="PRU00047"/>
    </source>
</evidence>
<organism evidence="3">
    <name type="scientific">Tanacetum cinerariifolium</name>
    <name type="common">Dalmatian daisy</name>
    <name type="synonym">Chrysanthemum cinerariifolium</name>
    <dbReference type="NCBI Taxonomy" id="118510"/>
    <lineage>
        <taxon>Eukaryota</taxon>
        <taxon>Viridiplantae</taxon>
        <taxon>Streptophyta</taxon>
        <taxon>Embryophyta</taxon>
        <taxon>Tracheophyta</taxon>
        <taxon>Spermatophyta</taxon>
        <taxon>Magnoliopsida</taxon>
        <taxon>eudicotyledons</taxon>
        <taxon>Gunneridae</taxon>
        <taxon>Pentapetalae</taxon>
        <taxon>asterids</taxon>
        <taxon>campanulids</taxon>
        <taxon>Asterales</taxon>
        <taxon>Asteraceae</taxon>
        <taxon>Asteroideae</taxon>
        <taxon>Anthemideae</taxon>
        <taxon>Anthemidinae</taxon>
        <taxon>Tanacetum</taxon>
    </lineage>
</organism>
<accession>A0A6L2JVB6</accession>
<keyword evidence="1" id="KW-0862">Zinc</keyword>
<dbReference type="SUPFAM" id="SSF57756">
    <property type="entry name" value="Retrovirus zinc finger-like domains"/>
    <property type="match status" value="1"/>
</dbReference>
<comment type="caution">
    <text evidence="3">The sequence shown here is derived from an EMBL/GenBank/DDBJ whole genome shotgun (WGS) entry which is preliminary data.</text>
</comment>
<dbReference type="AlphaFoldDB" id="A0A6L2JVB6"/>
<dbReference type="InterPro" id="IPR001878">
    <property type="entry name" value="Znf_CCHC"/>
</dbReference>
<keyword evidence="1" id="KW-0479">Metal-binding</keyword>
<dbReference type="GO" id="GO:0003676">
    <property type="term" value="F:nucleic acid binding"/>
    <property type="evidence" value="ECO:0007669"/>
    <property type="project" value="InterPro"/>
</dbReference>
<feature type="domain" description="CCHC-type" evidence="2">
    <location>
        <begin position="208"/>
        <end position="224"/>
    </location>
</feature>
<keyword evidence="1" id="KW-0863">Zinc-finger</keyword>
<dbReference type="PROSITE" id="PS50158">
    <property type="entry name" value="ZF_CCHC"/>
    <property type="match status" value="1"/>
</dbReference>
<gene>
    <name evidence="3" type="ORF">Tci_012971</name>
</gene>
<dbReference type="Pfam" id="PF00098">
    <property type="entry name" value="zf-CCHC"/>
    <property type="match status" value="1"/>
</dbReference>
<dbReference type="SMART" id="SM00343">
    <property type="entry name" value="ZnF_C2HC"/>
    <property type="match status" value="1"/>
</dbReference>
<dbReference type="Gene3D" id="4.10.60.10">
    <property type="entry name" value="Zinc finger, CCHC-type"/>
    <property type="match status" value="1"/>
</dbReference>
<evidence type="ECO:0000313" key="3">
    <source>
        <dbReference type="EMBL" id="GEU40993.1"/>
    </source>
</evidence>
<name>A0A6L2JVB6_TANCI</name>
<evidence type="ECO:0000259" key="2">
    <source>
        <dbReference type="PROSITE" id="PS50158"/>
    </source>
</evidence>
<protein>
    <recommendedName>
        <fullName evidence="2">CCHC-type domain-containing protein</fullName>
    </recommendedName>
</protein>
<dbReference type="EMBL" id="BKCJ010001378">
    <property type="protein sequence ID" value="GEU40993.1"/>
    <property type="molecule type" value="Genomic_DNA"/>
</dbReference>
<proteinExistence type="predicted"/>